<name>A0A0C9UPC9_SPHS4</name>
<proteinExistence type="predicted"/>
<gene>
    <name evidence="1" type="ORF">M422DRAFT_30240</name>
</gene>
<keyword evidence="2" id="KW-1185">Reference proteome</keyword>
<dbReference type="EMBL" id="KN837115">
    <property type="protein sequence ID" value="KIJ44793.1"/>
    <property type="molecule type" value="Genomic_DNA"/>
</dbReference>
<evidence type="ECO:0000313" key="1">
    <source>
        <dbReference type="EMBL" id="KIJ44793.1"/>
    </source>
</evidence>
<accession>A0A0C9UPC9</accession>
<dbReference type="HOGENOM" id="CLU_2596785_0_0_1"/>
<dbReference type="AlphaFoldDB" id="A0A0C9UPC9"/>
<organism evidence="1 2">
    <name type="scientific">Sphaerobolus stellatus (strain SS14)</name>
    <dbReference type="NCBI Taxonomy" id="990650"/>
    <lineage>
        <taxon>Eukaryota</taxon>
        <taxon>Fungi</taxon>
        <taxon>Dikarya</taxon>
        <taxon>Basidiomycota</taxon>
        <taxon>Agaricomycotina</taxon>
        <taxon>Agaricomycetes</taxon>
        <taxon>Phallomycetidae</taxon>
        <taxon>Geastrales</taxon>
        <taxon>Sphaerobolaceae</taxon>
        <taxon>Sphaerobolus</taxon>
    </lineage>
</organism>
<sequence length="81" mass="9124">MQIVEREWNGAGNPLLQNCNAHKPYSAHQSPVIHLSGIPIPASSIPNWIIYMFFEVANSTTFPWSTLRYENMNSFGMSAPD</sequence>
<dbReference type="Proteomes" id="UP000054279">
    <property type="component" value="Unassembled WGS sequence"/>
</dbReference>
<reference evidence="1 2" key="1">
    <citation type="submission" date="2014-06" db="EMBL/GenBank/DDBJ databases">
        <title>Evolutionary Origins and Diversification of the Mycorrhizal Mutualists.</title>
        <authorList>
            <consortium name="DOE Joint Genome Institute"/>
            <consortium name="Mycorrhizal Genomics Consortium"/>
            <person name="Kohler A."/>
            <person name="Kuo A."/>
            <person name="Nagy L.G."/>
            <person name="Floudas D."/>
            <person name="Copeland A."/>
            <person name="Barry K.W."/>
            <person name="Cichocki N."/>
            <person name="Veneault-Fourrey C."/>
            <person name="LaButti K."/>
            <person name="Lindquist E.A."/>
            <person name="Lipzen A."/>
            <person name="Lundell T."/>
            <person name="Morin E."/>
            <person name="Murat C."/>
            <person name="Riley R."/>
            <person name="Ohm R."/>
            <person name="Sun H."/>
            <person name="Tunlid A."/>
            <person name="Henrissat B."/>
            <person name="Grigoriev I.V."/>
            <person name="Hibbett D.S."/>
            <person name="Martin F."/>
        </authorList>
    </citation>
    <scope>NUCLEOTIDE SEQUENCE [LARGE SCALE GENOMIC DNA]</scope>
    <source>
        <strain evidence="1 2">SS14</strain>
    </source>
</reference>
<evidence type="ECO:0000313" key="2">
    <source>
        <dbReference type="Proteomes" id="UP000054279"/>
    </source>
</evidence>
<protein>
    <submittedName>
        <fullName evidence="1">Uncharacterized protein</fullName>
    </submittedName>
</protein>